<evidence type="ECO:0000313" key="19">
    <source>
        <dbReference type="Proteomes" id="UP000664169"/>
    </source>
</evidence>
<name>A0A8H3EH96_9LECA</name>
<evidence type="ECO:0000256" key="11">
    <source>
        <dbReference type="ARBA" id="ARBA00023136"/>
    </source>
</evidence>
<keyword evidence="9" id="KW-0560">Oxidoreductase</keyword>
<dbReference type="Pfam" id="PF07732">
    <property type="entry name" value="Cu-oxidase_3"/>
    <property type="match status" value="1"/>
</dbReference>
<dbReference type="Pfam" id="PF07731">
    <property type="entry name" value="Cu-oxidase_2"/>
    <property type="match status" value="1"/>
</dbReference>
<organism evidence="18 19">
    <name type="scientific">Gomphillus americanus</name>
    <dbReference type="NCBI Taxonomy" id="1940652"/>
    <lineage>
        <taxon>Eukaryota</taxon>
        <taxon>Fungi</taxon>
        <taxon>Dikarya</taxon>
        <taxon>Ascomycota</taxon>
        <taxon>Pezizomycotina</taxon>
        <taxon>Lecanoromycetes</taxon>
        <taxon>OSLEUM clade</taxon>
        <taxon>Ostropomycetidae</taxon>
        <taxon>Ostropales</taxon>
        <taxon>Graphidaceae</taxon>
        <taxon>Gomphilloideae</taxon>
        <taxon>Gomphillus</taxon>
    </lineage>
</organism>
<dbReference type="Proteomes" id="UP000664169">
    <property type="component" value="Unassembled WGS sequence"/>
</dbReference>
<reference evidence="18" key="1">
    <citation type="submission" date="2021-03" db="EMBL/GenBank/DDBJ databases">
        <authorList>
            <person name="Tagirdzhanova G."/>
        </authorList>
    </citation>
    <scope>NUCLEOTIDE SEQUENCE</scope>
</reference>
<dbReference type="GO" id="GO:0010106">
    <property type="term" value="P:cellular response to iron ion starvation"/>
    <property type="evidence" value="ECO:0007669"/>
    <property type="project" value="TreeGrafter"/>
</dbReference>
<evidence type="ECO:0000256" key="9">
    <source>
        <dbReference type="ARBA" id="ARBA00023002"/>
    </source>
</evidence>
<dbReference type="InterPro" id="IPR002355">
    <property type="entry name" value="Cu_oxidase_Cu_BS"/>
</dbReference>
<evidence type="ECO:0000256" key="3">
    <source>
        <dbReference type="ARBA" id="ARBA00022475"/>
    </source>
</evidence>
<evidence type="ECO:0000256" key="8">
    <source>
        <dbReference type="ARBA" id="ARBA00022989"/>
    </source>
</evidence>
<evidence type="ECO:0000313" key="18">
    <source>
        <dbReference type="EMBL" id="CAF9906721.1"/>
    </source>
</evidence>
<feature type="domain" description="Plastocyanin-like" evidence="17">
    <location>
        <begin position="28"/>
        <end position="144"/>
    </location>
</feature>
<dbReference type="GO" id="GO:0004322">
    <property type="term" value="F:ferroxidase activity"/>
    <property type="evidence" value="ECO:0007669"/>
    <property type="project" value="TreeGrafter"/>
</dbReference>
<keyword evidence="11 13" id="KW-0472">Membrane</keyword>
<evidence type="ECO:0000256" key="10">
    <source>
        <dbReference type="ARBA" id="ARBA00023008"/>
    </source>
</evidence>
<evidence type="ECO:0008006" key="20">
    <source>
        <dbReference type="Google" id="ProtNLM"/>
    </source>
</evidence>
<keyword evidence="3" id="KW-1003">Cell membrane</keyword>
<evidence type="ECO:0000256" key="6">
    <source>
        <dbReference type="ARBA" id="ARBA00022729"/>
    </source>
</evidence>
<keyword evidence="4 13" id="KW-0812">Transmembrane</keyword>
<feature type="transmembrane region" description="Helical" evidence="13">
    <location>
        <begin position="549"/>
        <end position="571"/>
    </location>
</feature>
<dbReference type="EMBL" id="CAJPDQ010000003">
    <property type="protein sequence ID" value="CAF9906721.1"/>
    <property type="molecule type" value="Genomic_DNA"/>
</dbReference>
<evidence type="ECO:0000256" key="7">
    <source>
        <dbReference type="ARBA" id="ARBA00022737"/>
    </source>
</evidence>
<sequence length="582" mass="64326">MMLSFQVLLPALYTALVTAKTVTYDFNISWITTNPDGLYERPTIGINGQWPIPRIEADVGDRIIVHANNQLGNRTTSLHFHGLYMNGSSQMDGPVGTSQCAIPAGQSLTYDFNITQPGTYWYHAHADGSYPDGLRGPLIINDAEDPYKDQYDEEIVLTLSDWYHSFMPDLISNFINTDNPTGAEPVPDSALMNDTQNLQINVQPGKTYKFRVINMGAFAGQYLWFEGHNISIVEVDGIYTEPTEASMLYITVAQRYSFLLTTQNDTTSNFAIVGSMDQDLFDTVPDGLNPNVTGWLVYNDKEPLPDPTLLDEFDPFDDYTLVPQDGLELYDKVDYSMEMNFYMGNLNDGANYAFINDKTYTMPKVPSLYTALSTGNNATDATIYGSNSNTFILDQGQVAEIVLNSADPGKHPFHLHGHSFQAVWRGAEDDGSYAYNETLPTVPMRRDTFMVNPNSNIVLRFKADNPGVWLFHCHIEWHIDSGLVATLIEAPLALQAQNLVIPQDHLDACKAANRPTSGNAAGNTANYEDLTGENLPPGPIPAGFTTSGIVAMVFSCVAGFLGMAVIIWYGLGEIETQKRKAA</sequence>
<dbReference type="PROSITE" id="PS00080">
    <property type="entry name" value="MULTICOPPER_OXIDASE2"/>
    <property type="match status" value="1"/>
</dbReference>
<evidence type="ECO:0000259" key="16">
    <source>
        <dbReference type="Pfam" id="PF07731"/>
    </source>
</evidence>
<dbReference type="InterPro" id="IPR045087">
    <property type="entry name" value="Cu-oxidase_fam"/>
</dbReference>
<keyword evidence="7" id="KW-0677">Repeat</keyword>
<keyword evidence="19" id="KW-1185">Reference proteome</keyword>
<evidence type="ECO:0000256" key="1">
    <source>
        <dbReference type="ARBA" id="ARBA00004162"/>
    </source>
</evidence>
<evidence type="ECO:0000259" key="15">
    <source>
        <dbReference type="Pfam" id="PF00394"/>
    </source>
</evidence>
<dbReference type="InterPro" id="IPR044130">
    <property type="entry name" value="CuRO_2_Fet3-like"/>
</dbReference>
<evidence type="ECO:0000256" key="4">
    <source>
        <dbReference type="ARBA" id="ARBA00022692"/>
    </source>
</evidence>
<keyword evidence="6 14" id="KW-0732">Signal</keyword>
<evidence type="ECO:0000256" key="13">
    <source>
        <dbReference type="SAM" id="Phobius"/>
    </source>
</evidence>
<keyword evidence="8 13" id="KW-1133">Transmembrane helix</keyword>
<dbReference type="SUPFAM" id="SSF49503">
    <property type="entry name" value="Cupredoxins"/>
    <property type="match status" value="3"/>
</dbReference>
<dbReference type="FunFam" id="2.60.40.420:FF:000025">
    <property type="entry name" value="FET5p Multicopper oxidase"/>
    <property type="match status" value="1"/>
</dbReference>
<dbReference type="InterPro" id="IPR033138">
    <property type="entry name" value="Cu_oxidase_CS"/>
</dbReference>
<feature type="domain" description="Plastocyanin-like" evidence="16">
    <location>
        <begin position="361"/>
        <end position="491"/>
    </location>
</feature>
<dbReference type="InterPro" id="IPR001117">
    <property type="entry name" value="Cu-oxidase_2nd"/>
</dbReference>
<dbReference type="PANTHER" id="PTHR11709:SF361">
    <property type="entry name" value="IRON TRANSPORT MULTICOPPER OXIDASE FET3"/>
    <property type="match status" value="1"/>
</dbReference>
<keyword evidence="10" id="KW-0186">Copper</keyword>
<comment type="caution">
    <text evidence="18">The sequence shown here is derived from an EMBL/GenBank/DDBJ whole genome shotgun (WGS) entry which is preliminary data.</text>
</comment>
<keyword evidence="5" id="KW-0479">Metal-binding</keyword>
<protein>
    <recommendedName>
        <fullName evidence="20">Multicopper oxidase</fullName>
    </recommendedName>
</protein>
<dbReference type="InterPro" id="IPR011707">
    <property type="entry name" value="Cu-oxidase-like_N"/>
</dbReference>
<dbReference type="CDD" id="cd13899">
    <property type="entry name" value="CuRO_3_Fet3p"/>
    <property type="match status" value="1"/>
</dbReference>
<dbReference type="Pfam" id="PF00394">
    <property type="entry name" value="Cu-oxidase"/>
    <property type="match status" value="1"/>
</dbReference>
<accession>A0A8H3EH96</accession>
<dbReference type="GO" id="GO:0005507">
    <property type="term" value="F:copper ion binding"/>
    <property type="evidence" value="ECO:0007669"/>
    <property type="project" value="InterPro"/>
</dbReference>
<dbReference type="OrthoDB" id="2121828at2759"/>
<dbReference type="PANTHER" id="PTHR11709">
    <property type="entry name" value="MULTI-COPPER OXIDASE"/>
    <property type="match status" value="1"/>
</dbReference>
<dbReference type="GO" id="GO:0033573">
    <property type="term" value="C:high-affinity iron permease complex"/>
    <property type="evidence" value="ECO:0007669"/>
    <property type="project" value="TreeGrafter"/>
</dbReference>
<feature type="chain" id="PRO_5034519508" description="Multicopper oxidase" evidence="14">
    <location>
        <begin position="20"/>
        <end position="582"/>
    </location>
</feature>
<evidence type="ECO:0000259" key="17">
    <source>
        <dbReference type="Pfam" id="PF07732"/>
    </source>
</evidence>
<evidence type="ECO:0000256" key="2">
    <source>
        <dbReference type="ARBA" id="ARBA00010609"/>
    </source>
</evidence>
<dbReference type="FunFam" id="2.60.40.420:FF:000024">
    <property type="entry name" value="FET5p Multicopper oxidase"/>
    <property type="match status" value="1"/>
</dbReference>
<dbReference type="InterPro" id="IPR011706">
    <property type="entry name" value="Cu-oxidase_C"/>
</dbReference>
<dbReference type="CDD" id="cd13877">
    <property type="entry name" value="CuRO_2_Fet3p_like"/>
    <property type="match status" value="1"/>
</dbReference>
<feature type="signal peptide" evidence="14">
    <location>
        <begin position="1"/>
        <end position="19"/>
    </location>
</feature>
<evidence type="ECO:0000256" key="14">
    <source>
        <dbReference type="SAM" id="SignalP"/>
    </source>
</evidence>
<comment type="similarity">
    <text evidence="2">Belongs to the multicopper oxidase family.</text>
</comment>
<dbReference type="AlphaFoldDB" id="A0A8H3EH96"/>
<dbReference type="GO" id="GO:0033215">
    <property type="term" value="P:reductive iron assimilation"/>
    <property type="evidence" value="ECO:0007669"/>
    <property type="project" value="TreeGrafter"/>
</dbReference>
<evidence type="ECO:0000256" key="12">
    <source>
        <dbReference type="ARBA" id="ARBA00023180"/>
    </source>
</evidence>
<dbReference type="InterPro" id="IPR008972">
    <property type="entry name" value="Cupredoxin"/>
</dbReference>
<dbReference type="Gene3D" id="2.60.40.420">
    <property type="entry name" value="Cupredoxins - blue copper proteins"/>
    <property type="match status" value="3"/>
</dbReference>
<comment type="subcellular location">
    <subcellularLocation>
        <location evidence="1">Cell membrane</location>
        <topology evidence="1">Single-pass membrane protein</topology>
    </subcellularLocation>
</comment>
<evidence type="ECO:0000256" key="5">
    <source>
        <dbReference type="ARBA" id="ARBA00022723"/>
    </source>
</evidence>
<dbReference type="CDD" id="cd13851">
    <property type="entry name" value="CuRO_1_Fet3p"/>
    <property type="match status" value="1"/>
</dbReference>
<dbReference type="PROSITE" id="PS00079">
    <property type="entry name" value="MULTICOPPER_OXIDASE1"/>
    <property type="match status" value="1"/>
</dbReference>
<keyword evidence="12" id="KW-0325">Glycoprotein</keyword>
<proteinExistence type="inferred from homology"/>
<gene>
    <name evidence="18" type="ORF">GOMPHAMPRED_004894</name>
</gene>
<feature type="domain" description="Plastocyanin-like" evidence="15">
    <location>
        <begin position="153"/>
        <end position="299"/>
    </location>
</feature>